<keyword evidence="3" id="KW-1185">Reference proteome</keyword>
<organism evidence="2 3">
    <name type="scientific">Pleuronectes platessa</name>
    <name type="common">European plaice</name>
    <dbReference type="NCBI Taxonomy" id="8262"/>
    <lineage>
        <taxon>Eukaryota</taxon>
        <taxon>Metazoa</taxon>
        <taxon>Chordata</taxon>
        <taxon>Craniata</taxon>
        <taxon>Vertebrata</taxon>
        <taxon>Euteleostomi</taxon>
        <taxon>Actinopterygii</taxon>
        <taxon>Neopterygii</taxon>
        <taxon>Teleostei</taxon>
        <taxon>Neoteleostei</taxon>
        <taxon>Acanthomorphata</taxon>
        <taxon>Carangaria</taxon>
        <taxon>Pleuronectiformes</taxon>
        <taxon>Pleuronectoidei</taxon>
        <taxon>Pleuronectidae</taxon>
        <taxon>Pleuronectes</taxon>
    </lineage>
</organism>
<evidence type="ECO:0000313" key="3">
    <source>
        <dbReference type="Proteomes" id="UP001153269"/>
    </source>
</evidence>
<gene>
    <name evidence="2" type="ORF">PLEPLA_LOCUS37594</name>
</gene>
<feature type="compositionally biased region" description="Basic and acidic residues" evidence="1">
    <location>
        <begin position="65"/>
        <end position="80"/>
    </location>
</feature>
<reference evidence="2" key="1">
    <citation type="submission" date="2020-03" db="EMBL/GenBank/DDBJ databases">
        <authorList>
            <person name="Weist P."/>
        </authorList>
    </citation>
    <scope>NUCLEOTIDE SEQUENCE</scope>
</reference>
<name>A0A9N7YZ80_PLEPL</name>
<dbReference type="AlphaFoldDB" id="A0A9N7YZ80"/>
<dbReference type="Proteomes" id="UP001153269">
    <property type="component" value="Unassembled WGS sequence"/>
</dbReference>
<evidence type="ECO:0000256" key="1">
    <source>
        <dbReference type="SAM" id="MobiDB-lite"/>
    </source>
</evidence>
<feature type="region of interest" description="Disordered" evidence="1">
    <location>
        <begin position="36"/>
        <end position="184"/>
    </location>
</feature>
<feature type="compositionally biased region" description="Low complexity" evidence="1">
    <location>
        <begin position="168"/>
        <end position="184"/>
    </location>
</feature>
<evidence type="ECO:0000313" key="2">
    <source>
        <dbReference type="EMBL" id="CAB1449908.1"/>
    </source>
</evidence>
<sequence length="184" mass="19804">MESSESGPLSAGSTGRNREEYAMLADLPKVKRIHEREETGHIGIQQVSRRQELFKPASHSLSKHPSREWDDAVDTDRDWHYAGSGHLSRAHSSTSLQRSGSPTADEGGSWRGSHPHRSEHMQVCGGAARPLTADLSLGPSAASSRPLEELGPRVGGFMFCPDPPHGSAQEVEPAAVEEAQPGPT</sequence>
<dbReference type="EMBL" id="CADEAL010004033">
    <property type="protein sequence ID" value="CAB1449908.1"/>
    <property type="molecule type" value="Genomic_DNA"/>
</dbReference>
<feature type="region of interest" description="Disordered" evidence="1">
    <location>
        <begin position="1"/>
        <end position="21"/>
    </location>
</feature>
<feature type="compositionally biased region" description="Polar residues" evidence="1">
    <location>
        <begin position="1"/>
        <end position="15"/>
    </location>
</feature>
<feature type="compositionally biased region" description="Polar residues" evidence="1">
    <location>
        <begin position="90"/>
        <end position="102"/>
    </location>
</feature>
<proteinExistence type="predicted"/>
<comment type="caution">
    <text evidence="2">The sequence shown here is derived from an EMBL/GenBank/DDBJ whole genome shotgun (WGS) entry which is preliminary data.</text>
</comment>
<protein>
    <submittedName>
        <fullName evidence="2">Uncharacterized protein</fullName>
    </submittedName>
</protein>
<accession>A0A9N7YZ80</accession>